<reference evidence="5" key="2">
    <citation type="submission" date="2022-06" db="UniProtKB">
        <authorList>
            <consortium name="EnsemblMetazoa"/>
        </authorList>
    </citation>
    <scope>IDENTIFICATION</scope>
    <source>
        <strain evidence="5">DF5081</strain>
    </source>
</reference>
<dbReference type="Pfam" id="PF00104">
    <property type="entry name" value="Hormone_recep"/>
    <property type="match status" value="1"/>
</dbReference>
<dbReference type="SMART" id="SM00430">
    <property type="entry name" value="HOLI"/>
    <property type="match status" value="1"/>
</dbReference>
<name>A0A8R1HPH5_CAEJA</name>
<dbReference type="InterPro" id="IPR001723">
    <property type="entry name" value="Nuclear_hrmn_rcpt"/>
</dbReference>
<evidence type="ECO:0000256" key="2">
    <source>
        <dbReference type="ARBA" id="ARBA00023163"/>
    </source>
</evidence>
<dbReference type="InterPro" id="IPR035500">
    <property type="entry name" value="NHR-like_dom_sf"/>
</dbReference>
<keyword evidence="3" id="KW-0675">Receptor</keyword>
<dbReference type="Proteomes" id="UP000005237">
    <property type="component" value="Unassembled WGS sequence"/>
</dbReference>
<protein>
    <submittedName>
        <fullName evidence="5">NR LBD domain-containing protein</fullName>
    </submittedName>
</protein>
<dbReference type="Gene3D" id="1.10.565.10">
    <property type="entry name" value="Retinoid X Receptor"/>
    <property type="match status" value="1"/>
</dbReference>
<proteinExistence type="predicted"/>
<dbReference type="SUPFAM" id="SSF48508">
    <property type="entry name" value="Nuclear receptor ligand-binding domain"/>
    <property type="match status" value="1"/>
</dbReference>
<keyword evidence="1" id="KW-0805">Transcription regulation</keyword>
<sequence>MPCTNAFWLTYKNETLAANADSTFACAKGMRRDAVQTERDRIRPANNSVSNGLISDDPLLDALIRAEASASRLRMTVITKTAEARKRATTDDVTDSMSQQLTLMVEWAKVLDGFQRVDIFTQHALLRNFSAQHLVMCAAFRSIHLSDAVWLTNETCLHKDSAIPDTNRVAERIIDKVTTPMRQLHMNEIEYIALKAIAFFDPLANGVTADSINDVEEMRQKVLESFERHVRFISPHKDTALRFANLLLLLPSIGTVARDLVEDVHLAKLFGLASIDRTMASLILNESQSEEITQSLLI</sequence>
<dbReference type="PROSITE" id="PS51843">
    <property type="entry name" value="NR_LBD"/>
    <property type="match status" value="1"/>
</dbReference>
<dbReference type="InterPro" id="IPR000536">
    <property type="entry name" value="Nucl_hrmn_rcpt_lig-bd"/>
</dbReference>
<dbReference type="AlphaFoldDB" id="A0A8R1HPH5"/>
<accession>A0A8R1HPH5</accession>
<organism evidence="5 6">
    <name type="scientific">Caenorhabditis japonica</name>
    <dbReference type="NCBI Taxonomy" id="281687"/>
    <lineage>
        <taxon>Eukaryota</taxon>
        <taxon>Metazoa</taxon>
        <taxon>Ecdysozoa</taxon>
        <taxon>Nematoda</taxon>
        <taxon>Chromadorea</taxon>
        <taxon>Rhabditida</taxon>
        <taxon>Rhabditina</taxon>
        <taxon>Rhabditomorpha</taxon>
        <taxon>Rhabditoidea</taxon>
        <taxon>Rhabditidae</taxon>
        <taxon>Peloderinae</taxon>
        <taxon>Caenorhabditis</taxon>
    </lineage>
</organism>
<dbReference type="InterPro" id="IPR050274">
    <property type="entry name" value="Nuclear_hormone_rcpt_NR2"/>
</dbReference>
<dbReference type="PANTHER" id="PTHR24083">
    <property type="entry name" value="NUCLEAR HORMONE RECEPTOR"/>
    <property type="match status" value="1"/>
</dbReference>
<evidence type="ECO:0000259" key="4">
    <source>
        <dbReference type="PROSITE" id="PS51843"/>
    </source>
</evidence>
<keyword evidence="6" id="KW-1185">Reference proteome</keyword>
<evidence type="ECO:0000313" key="6">
    <source>
        <dbReference type="Proteomes" id="UP000005237"/>
    </source>
</evidence>
<evidence type="ECO:0000256" key="3">
    <source>
        <dbReference type="ARBA" id="ARBA00023170"/>
    </source>
</evidence>
<reference evidence="6" key="1">
    <citation type="submission" date="2010-08" db="EMBL/GenBank/DDBJ databases">
        <authorList>
            <consortium name="Caenorhabditis japonica Sequencing Consortium"/>
            <person name="Wilson R.K."/>
        </authorList>
    </citation>
    <scope>NUCLEOTIDE SEQUENCE [LARGE SCALE GENOMIC DNA]</scope>
    <source>
        <strain evidence="6">DF5081</strain>
    </source>
</reference>
<feature type="domain" description="NR LBD" evidence="4">
    <location>
        <begin position="55"/>
        <end position="286"/>
    </location>
</feature>
<dbReference type="PRINTS" id="PR00398">
    <property type="entry name" value="STRDHORMONER"/>
</dbReference>
<evidence type="ECO:0000256" key="1">
    <source>
        <dbReference type="ARBA" id="ARBA00023015"/>
    </source>
</evidence>
<evidence type="ECO:0000313" key="5">
    <source>
        <dbReference type="EnsemblMetazoa" id="CJA07346.1"/>
    </source>
</evidence>
<keyword evidence="2" id="KW-0804">Transcription</keyword>
<dbReference type="EnsemblMetazoa" id="CJA07346.1">
    <property type="protein sequence ID" value="CJA07346.1"/>
    <property type="gene ID" value="WBGene00126550"/>
</dbReference>